<feature type="domain" description="AMP-binding enzyme C-terminal" evidence="2">
    <location>
        <begin position="403"/>
        <end position="478"/>
    </location>
</feature>
<protein>
    <submittedName>
        <fullName evidence="3">Acyl-CoA synthetase (AMP-forming)/AMP-acid ligase II</fullName>
    </submittedName>
</protein>
<name>A0A853BBZ3_9PSEU</name>
<accession>A0A853BBZ3</accession>
<dbReference type="InterPro" id="IPR025110">
    <property type="entry name" value="AMP-bd_C"/>
</dbReference>
<dbReference type="Pfam" id="PF13193">
    <property type="entry name" value="AMP-binding_C"/>
    <property type="match status" value="1"/>
</dbReference>
<dbReference type="InterPro" id="IPR000873">
    <property type="entry name" value="AMP-dep_synth/lig_dom"/>
</dbReference>
<dbReference type="InterPro" id="IPR045851">
    <property type="entry name" value="AMP-bd_C_sf"/>
</dbReference>
<evidence type="ECO:0000313" key="3">
    <source>
        <dbReference type="EMBL" id="NYI92274.1"/>
    </source>
</evidence>
<reference evidence="3 4" key="1">
    <citation type="submission" date="2020-07" db="EMBL/GenBank/DDBJ databases">
        <title>Sequencing the genomes of 1000 actinobacteria strains.</title>
        <authorList>
            <person name="Klenk H.-P."/>
        </authorList>
    </citation>
    <scope>NUCLEOTIDE SEQUENCE [LARGE SCALE GENOMIC DNA]</scope>
    <source>
        <strain evidence="3 4">DSM 104006</strain>
    </source>
</reference>
<feature type="domain" description="AMP-dependent synthetase/ligase" evidence="1">
    <location>
        <begin position="9"/>
        <end position="351"/>
    </location>
</feature>
<dbReference type="InterPro" id="IPR042099">
    <property type="entry name" value="ANL_N_sf"/>
</dbReference>
<dbReference type="RefSeq" id="WP_179776528.1">
    <property type="nucleotide sequence ID" value="NZ_JACCFK010000002.1"/>
</dbReference>
<dbReference type="Pfam" id="PF00501">
    <property type="entry name" value="AMP-binding"/>
    <property type="match status" value="1"/>
</dbReference>
<proteinExistence type="predicted"/>
<dbReference type="Proteomes" id="UP000549616">
    <property type="component" value="Unassembled WGS sequence"/>
</dbReference>
<dbReference type="GO" id="GO:0006631">
    <property type="term" value="P:fatty acid metabolic process"/>
    <property type="evidence" value="ECO:0007669"/>
    <property type="project" value="TreeGrafter"/>
</dbReference>
<evidence type="ECO:0000259" key="1">
    <source>
        <dbReference type="Pfam" id="PF00501"/>
    </source>
</evidence>
<dbReference type="InterPro" id="IPR020845">
    <property type="entry name" value="AMP-binding_CS"/>
</dbReference>
<dbReference type="EMBL" id="JACCFK010000002">
    <property type="protein sequence ID" value="NYI92274.1"/>
    <property type="molecule type" value="Genomic_DNA"/>
</dbReference>
<evidence type="ECO:0000313" key="4">
    <source>
        <dbReference type="Proteomes" id="UP000549616"/>
    </source>
</evidence>
<keyword evidence="4" id="KW-1185">Reference proteome</keyword>
<dbReference type="PROSITE" id="PS00455">
    <property type="entry name" value="AMP_BINDING"/>
    <property type="match status" value="1"/>
</dbReference>
<dbReference type="PANTHER" id="PTHR43201:SF32">
    <property type="entry name" value="2-SUCCINYLBENZOATE--COA LIGASE, CHLOROPLASTIC_PEROXISOMAL"/>
    <property type="match status" value="1"/>
</dbReference>
<dbReference type="Gene3D" id="3.30.300.30">
    <property type="match status" value="1"/>
</dbReference>
<organism evidence="3 4">
    <name type="scientific">Amycolatopsis endophytica</name>
    <dbReference type="NCBI Taxonomy" id="860233"/>
    <lineage>
        <taxon>Bacteria</taxon>
        <taxon>Bacillati</taxon>
        <taxon>Actinomycetota</taxon>
        <taxon>Actinomycetes</taxon>
        <taxon>Pseudonocardiales</taxon>
        <taxon>Pseudonocardiaceae</taxon>
        <taxon>Amycolatopsis</taxon>
    </lineage>
</organism>
<evidence type="ECO:0000259" key="2">
    <source>
        <dbReference type="Pfam" id="PF13193"/>
    </source>
</evidence>
<gene>
    <name evidence="3" type="ORF">HNR02_005649</name>
</gene>
<dbReference type="PANTHER" id="PTHR43201">
    <property type="entry name" value="ACYL-COA SYNTHETASE"/>
    <property type="match status" value="1"/>
</dbReference>
<dbReference type="GO" id="GO:0031956">
    <property type="term" value="F:medium-chain fatty acid-CoA ligase activity"/>
    <property type="evidence" value="ECO:0007669"/>
    <property type="project" value="TreeGrafter"/>
</dbReference>
<sequence length="499" mass="52142">MRELVADLRKRVSDTPDAEIVVDKDGVHTLAGILSAGEALAAQLESVAGSGSTLLLQADNTWRTVVGVVAAGCTGGTLALISRHSTRQEFAAACEDIAPDAVVAAPELFDAWGADGFRPPSDTDVLDGWRLAGERGLPSGRWRDGAVIGLTSGSTGRAKGVVQSERALRYACRSTIEAVGLRPGDAIGAMVPLSSAAAICFGAYLPLLLGGRMVVLDKWDPAEAVRMLAEHEARWTMCVPTMALQMGAAATGEGLLASMVAMTVGGGPMDAGALSRAERRLGTSFLRVFGMSECLGHTTSSPDDPEEIRLGTDGTPFPGTVLRAVDETGNVLPPGETGRAQVNGPSLFTGYARGGAVTAPELTGDGFLPTGDLIEVRPDGRVSVRGREKDIIIRGGRNIDIAEVEGAVARHQQVDQVCVVAVPDEVLGERVAALVVSSSGNLDLPAIQDHLGREGLMKGKWPEYVFQVEALPQNRVGKLSRRDATDLAVRLREATAGSG</sequence>
<dbReference type="AlphaFoldDB" id="A0A853BBZ3"/>
<comment type="caution">
    <text evidence="3">The sequence shown here is derived from an EMBL/GenBank/DDBJ whole genome shotgun (WGS) entry which is preliminary data.</text>
</comment>
<dbReference type="SUPFAM" id="SSF56801">
    <property type="entry name" value="Acetyl-CoA synthetase-like"/>
    <property type="match status" value="1"/>
</dbReference>
<dbReference type="Gene3D" id="3.40.50.12780">
    <property type="entry name" value="N-terminal domain of ligase-like"/>
    <property type="match status" value="1"/>
</dbReference>
<dbReference type="CDD" id="cd04433">
    <property type="entry name" value="AFD_class_I"/>
    <property type="match status" value="1"/>
</dbReference>
<keyword evidence="3" id="KW-0436">Ligase</keyword>